<organism evidence="12 13">
    <name type="scientific">Amaricoccus macauensis</name>
    <dbReference type="NCBI Taxonomy" id="57001"/>
    <lineage>
        <taxon>Bacteria</taxon>
        <taxon>Pseudomonadati</taxon>
        <taxon>Pseudomonadota</taxon>
        <taxon>Alphaproteobacteria</taxon>
        <taxon>Rhodobacterales</taxon>
        <taxon>Paracoccaceae</taxon>
        <taxon>Amaricoccus</taxon>
    </lineage>
</organism>
<gene>
    <name evidence="12" type="ORF">HNP73_002072</name>
</gene>
<dbReference type="AlphaFoldDB" id="A0A840SQK7"/>
<feature type="transmembrane region" description="Helical" evidence="10">
    <location>
        <begin position="39"/>
        <end position="60"/>
    </location>
</feature>
<evidence type="ECO:0000256" key="6">
    <source>
        <dbReference type="ARBA" id="ARBA00022840"/>
    </source>
</evidence>
<evidence type="ECO:0000256" key="7">
    <source>
        <dbReference type="ARBA" id="ARBA00023137"/>
    </source>
</evidence>
<evidence type="ECO:0000313" key="13">
    <source>
        <dbReference type="Proteomes" id="UP000549457"/>
    </source>
</evidence>
<keyword evidence="3" id="KW-0808">Transferase</keyword>
<proteinExistence type="inferred from homology"/>
<comment type="catalytic activity">
    <reaction evidence="8">
        <text>L-tyrosyl-[protein] + ATP = O-phospho-L-tyrosyl-[protein] + ADP + H(+)</text>
        <dbReference type="Rhea" id="RHEA:10596"/>
        <dbReference type="Rhea" id="RHEA-COMP:10136"/>
        <dbReference type="Rhea" id="RHEA-COMP:20101"/>
        <dbReference type="ChEBI" id="CHEBI:15378"/>
        <dbReference type="ChEBI" id="CHEBI:30616"/>
        <dbReference type="ChEBI" id="CHEBI:46858"/>
        <dbReference type="ChEBI" id="CHEBI:61978"/>
        <dbReference type="ChEBI" id="CHEBI:456216"/>
        <dbReference type="EC" id="2.7.10.2"/>
    </reaction>
</comment>
<dbReference type="PANTHER" id="PTHR32309">
    <property type="entry name" value="TYROSINE-PROTEIN KINASE"/>
    <property type="match status" value="1"/>
</dbReference>
<dbReference type="RefSeq" id="WP_184148552.1">
    <property type="nucleotide sequence ID" value="NZ_JACHFM010000002.1"/>
</dbReference>
<evidence type="ECO:0000256" key="10">
    <source>
        <dbReference type="SAM" id="Phobius"/>
    </source>
</evidence>
<evidence type="ECO:0000259" key="11">
    <source>
        <dbReference type="Pfam" id="PF13614"/>
    </source>
</evidence>
<keyword evidence="10" id="KW-1133">Transmembrane helix</keyword>
<dbReference type="GO" id="GO:0004713">
    <property type="term" value="F:protein tyrosine kinase activity"/>
    <property type="evidence" value="ECO:0007669"/>
    <property type="project" value="TreeGrafter"/>
</dbReference>
<protein>
    <recommendedName>
        <fullName evidence="2">non-specific protein-tyrosine kinase</fullName>
        <ecNumber evidence="2">2.7.10.2</ecNumber>
    </recommendedName>
</protein>
<dbReference type="InterPro" id="IPR050445">
    <property type="entry name" value="Bact_polysacc_biosynth/exp"/>
</dbReference>
<dbReference type="Proteomes" id="UP000549457">
    <property type="component" value="Unassembled WGS sequence"/>
</dbReference>
<evidence type="ECO:0000256" key="2">
    <source>
        <dbReference type="ARBA" id="ARBA00011903"/>
    </source>
</evidence>
<feature type="coiled-coil region" evidence="9">
    <location>
        <begin position="391"/>
        <end position="418"/>
    </location>
</feature>
<dbReference type="Pfam" id="PF13614">
    <property type="entry name" value="AAA_31"/>
    <property type="match status" value="1"/>
</dbReference>
<dbReference type="InterPro" id="IPR027417">
    <property type="entry name" value="P-loop_NTPase"/>
</dbReference>
<comment type="caution">
    <text evidence="12">The sequence shown here is derived from an EMBL/GenBank/DDBJ whole genome shotgun (WGS) entry which is preliminary data.</text>
</comment>
<dbReference type="EMBL" id="JACHFM010000002">
    <property type="protein sequence ID" value="MBB5222136.1"/>
    <property type="molecule type" value="Genomic_DNA"/>
</dbReference>
<dbReference type="SUPFAM" id="SSF52540">
    <property type="entry name" value="P-loop containing nucleoside triphosphate hydrolases"/>
    <property type="match status" value="1"/>
</dbReference>
<keyword evidence="7" id="KW-0829">Tyrosine-protein kinase</keyword>
<sequence length="732" mass="78827">MTHFDKLSRSMIRPAPTPVQLREEELDLFSVFRLIRRRIWLILIVGAVLTALALPAILGMERPYYGQSRLLIQQPITSALGTDPNSRPAPLDPNTEIERLLARPIAVRMVQEFHLDRLEEFNPSLKPVPAFTAWVDGAKRWLKGEAEPVAPSQADIMEEVIAGYYNGLVVRRSGTTDVIEIGFSSLDPQLAADIPNALVRIYLDARDSGVRGRVSEAEAWLAPQIEAQRERLESALTEVKAFRDSSGLVSDDARSDAARTISVLTARQAELSTESADAAAALASLQARRGTPEAAQAVDTEAMAGLRRSLQQQQSQLQRLLEVYGENYGPVLDARSSIRETQSAIVGEVDRTIQALQAKLASFDRESVANASGLDEARGRLTRLNGSQNQLAALTSTVDREQKALDLLEDQRRELSRRSDVPVAEAEILSPASVPLEPAGRGKLIYLIGAMVAAGSIALTVALVCEMLDTGLRSPQQLARLPGVMSGGLVPALGKDEVEDLRETLRRRRGGMFAEAARGLIHSLERSNDGVLPESILVTSALPGEGKSTLSLALALELAAGGRKVLLVDTDLRQGHLAETFGVGGASGLLDLIAGDVTAEEIIRHDPVSRVDFVTRGSAEAFGALREPRQLAALLRVAKARGAVVIFDSAPVLATTETAILAGVAERSLLVLRWGKTPRRAADLAVAEIGAQTSGPILATMNAVDLARHAQYGYHDAGMFAGRLAKYYPGGR</sequence>
<evidence type="ECO:0000256" key="9">
    <source>
        <dbReference type="SAM" id="Coils"/>
    </source>
</evidence>
<keyword evidence="6" id="KW-0067">ATP-binding</keyword>
<comment type="similarity">
    <text evidence="1">Belongs to the CpsD/CapB family.</text>
</comment>
<dbReference type="InterPro" id="IPR025669">
    <property type="entry name" value="AAA_dom"/>
</dbReference>
<reference evidence="12 13" key="1">
    <citation type="submission" date="2020-08" db="EMBL/GenBank/DDBJ databases">
        <title>Genomic Encyclopedia of Type Strains, Phase IV (KMG-IV): sequencing the most valuable type-strain genomes for metagenomic binning, comparative biology and taxonomic classification.</title>
        <authorList>
            <person name="Goeker M."/>
        </authorList>
    </citation>
    <scope>NUCLEOTIDE SEQUENCE [LARGE SCALE GENOMIC DNA]</scope>
    <source>
        <strain evidence="12 13">DSM 101730</strain>
    </source>
</reference>
<evidence type="ECO:0000256" key="3">
    <source>
        <dbReference type="ARBA" id="ARBA00022679"/>
    </source>
</evidence>
<evidence type="ECO:0000256" key="5">
    <source>
        <dbReference type="ARBA" id="ARBA00022777"/>
    </source>
</evidence>
<feature type="domain" description="AAA" evidence="11">
    <location>
        <begin position="544"/>
        <end position="661"/>
    </location>
</feature>
<dbReference type="PANTHER" id="PTHR32309:SF13">
    <property type="entry name" value="FERRIC ENTEROBACTIN TRANSPORT PROTEIN FEPE"/>
    <property type="match status" value="1"/>
</dbReference>
<dbReference type="EC" id="2.7.10.2" evidence="2"/>
<dbReference type="CDD" id="cd05387">
    <property type="entry name" value="BY-kinase"/>
    <property type="match status" value="1"/>
</dbReference>
<dbReference type="Gene3D" id="3.40.50.300">
    <property type="entry name" value="P-loop containing nucleotide triphosphate hydrolases"/>
    <property type="match status" value="1"/>
</dbReference>
<evidence type="ECO:0000313" key="12">
    <source>
        <dbReference type="EMBL" id="MBB5222136.1"/>
    </source>
</evidence>
<dbReference type="InterPro" id="IPR005702">
    <property type="entry name" value="Wzc-like_C"/>
</dbReference>
<keyword evidence="4" id="KW-0547">Nucleotide-binding</keyword>
<keyword evidence="13" id="KW-1185">Reference proteome</keyword>
<evidence type="ECO:0000256" key="4">
    <source>
        <dbReference type="ARBA" id="ARBA00022741"/>
    </source>
</evidence>
<name>A0A840SQK7_9RHOB</name>
<keyword evidence="10" id="KW-0812">Transmembrane</keyword>
<keyword evidence="5" id="KW-0418">Kinase</keyword>
<keyword evidence="10" id="KW-0472">Membrane</keyword>
<evidence type="ECO:0000256" key="1">
    <source>
        <dbReference type="ARBA" id="ARBA00007316"/>
    </source>
</evidence>
<evidence type="ECO:0000256" key="8">
    <source>
        <dbReference type="ARBA" id="ARBA00051245"/>
    </source>
</evidence>
<dbReference type="GO" id="GO:0005886">
    <property type="term" value="C:plasma membrane"/>
    <property type="evidence" value="ECO:0007669"/>
    <property type="project" value="TreeGrafter"/>
</dbReference>
<keyword evidence="9" id="KW-0175">Coiled coil</keyword>
<accession>A0A840SQK7</accession>